<feature type="transmembrane region" description="Helical" evidence="2">
    <location>
        <begin position="91"/>
        <end position="112"/>
    </location>
</feature>
<dbReference type="RefSeq" id="WP_308727363.1">
    <property type="nucleotide sequence ID" value="NZ_JAJEQF010000001.1"/>
</dbReference>
<dbReference type="InterPro" id="IPR052901">
    <property type="entry name" value="Bact_TGase-like"/>
</dbReference>
<feature type="transmembrane region" description="Helical" evidence="2">
    <location>
        <begin position="39"/>
        <end position="59"/>
    </location>
</feature>
<keyword evidence="2" id="KW-1133">Transmembrane helix</keyword>
<dbReference type="AlphaFoldDB" id="A0AAE3AQS3"/>
<reference evidence="4 5" key="1">
    <citation type="submission" date="2021-10" db="EMBL/GenBank/DDBJ databases">
        <title>Anaerobic single-cell dispensing facilitates the cultivation of human gut bacteria.</title>
        <authorList>
            <person name="Afrizal A."/>
        </authorList>
    </citation>
    <scope>NUCLEOTIDE SEQUENCE [LARGE SCALE GENOMIC DNA]</scope>
    <source>
        <strain evidence="4 5">CLA-AA-H244</strain>
    </source>
</reference>
<evidence type="ECO:0000313" key="4">
    <source>
        <dbReference type="EMBL" id="MCC2166124.1"/>
    </source>
</evidence>
<keyword evidence="2" id="KW-0812">Transmembrane</keyword>
<keyword evidence="2" id="KW-0472">Membrane</keyword>
<gene>
    <name evidence="4" type="ORF">LKD45_00150</name>
</gene>
<evidence type="ECO:0000256" key="2">
    <source>
        <dbReference type="SAM" id="Phobius"/>
    </source>
</evidence>
<feature type="transmembrane region" description="Helical" evidence="2">
    <location>
        <begin position="202"/>
        <end position="222"/>
    </location>
</feature>
<dbReference type="PANTHER" id="PTHR42736">
    <property type="entry name" value="PROTEIN-GLUTAMINE GAMMA-GLUTAMYLTRANSFERASE"/>
    <property type="match status" value="1"/>
</dbReference>
<feature type="transmembrane region" description="Helical" evidence="2">
    <location>
        <begin position="148"/>
        <end position="170"/>
    </location>
</feature>
<dbReference type="InterPro" id="IPR038765">
    <property type="entry name" value="Papain-like_cys_pep_sf"/>
</dbReference>
<dbReference type="Gene3D" id="3.10.620.30">
    <property type="match status" value="1"/>
</dbReference>
<protein>
    <submittedName>
        <fullName evidence="4">Transglutaminase-like domain-containing protein</fullName>
    </submittedName>
</protein>
<feature type="domain" description="Transglutaminase-like" evidence="3">
    <location>
        <begin position="570"/>
        <end position="646"/>
    </location>
</feature>
<evidence type="ECO:0000256" key="1">
    <source>
        <dbReference type="SAM" id="MobiDB-lite"/>
    </source>
</evidence>
<evidence type="ECO:0000259" key="3">
    <source>
        <dbReference type="SMART" id="SM00460"/>
    </source>
</evidence>
<dbReference type="Proteomes" id="UP001199355">
    <property type="component" value="Unassembled WGS sequence"/>
</dbReference>
<feature type="region of interest" description="Disordered" evidence="1">
    <location>
        <begin position="654"/>
        <end position="687"/>
    </location>
</feature>
<feature type="transmembrane region" description="Helical" evidence="2">
    <location>
        <begin position="243"/>
        <end position="262"/>
    </location>
</feature>
<feature type="transmembrane region" description="Helical" evidence="2">
    <location>
        <begin position="700"/>
        <end position="721"/>
    </location>
</feature>
<keyword evidence="5" id="KW-1185">Reference proteome</keyword>
<dbReference type="PANTHER" id="PTHR42736:SF1">
    <property type="entry name" value="PROTEIN-GLUTAMINE GAMMA-GLUTAMYLTRANSFERASE"/>
    <property type="match status" value="1"/>
</dbReference>
<feature type="transmembrane region" description="Helical" evidence="2">
    <location>
        <begin position="177"/>
        <end position="196"/>
    </location>
</feature>
<name>A0AAE3AQS3_9FIRM</name>
<comment type="caution">
    <text evidence="4">The sequence shown here is derived from an EMBL/GenBank/DDBJ whole genome shotgun (WGS) entry which is preliminary data.</text>
</comment>
<evidence type="ECO:0000313" key="5">
    <source>
        <dbReference type="Proteomes" id="UP001199355"/>
    </source>
</evidence>
<sequence>MKKGQEPGQLDKEAVGRITCRILQEEEPGGMLVKKLWRLAGMLICLLCLTGGLCSAFLSGFGIRYLVPVFWMLLIVSVLFWIGFSRLPLEGVYRLLAILGTLIGVSLFLLLLQKDVIAGYMSAVNGVRSRLNEAYDGTLALYQASASAMQMTVFFGFILFLLAGLLSAGICYRTNPAVVLAGEFPVLAGIGIAGGIPSFFSFFLILLGTLGMLSAAAVSRADQRDQDSARQARQMTEQMKSSVNVWLLLQAVVLSLLAFVLVRPLTNTLLQAQEAGMKTQNGVLQAVWQLLPAVSGGRLKLSVEGVGGGVSDGTLTDQDGFYFGKVQALKVTVSEKPSETVYLKGFIGTDYTGTAFEEADGESFVQAASLWKLDGNVSLGVENLPFLRTYYAENVVFTGEGDDAKPELSANAASSAVTLQVENLAANPNYTYVPYGAFLNDYYQVLGGDGALAGQSVQQDIFSCYPRKQLEEVLEDWNETKQQESTLDQAESAYAAYVQAHCSSLPENLSYLQEKFDLELETKESADPKEAEKNWEKIKTAVVSELAGNYEFVREPEAVPEGKDFVEWFLKESKEGNSVHFAAAATMLLRACGMPARYVVGYAAPASLFQGQEDGSYQAVLEDDNAHAWAEVYREGIGWTVVEATPGFAALVTESDGASGQKEKEADSPDTPGEVFDQEDTPEAETPGIGSRIFRVVKKALAAVALTIAACGIAAVIRRHILCKRRRRGRKGETLGEQIQRIYRSFAALQKFNKKSVCSCQEERFAKQLGKKYPVFSEKTAQKLANIVLKACYSDQGLTKKECQFVLDCYETLAEAVSKELSPAKRLAGSLIFCFW</sequence>
<dbReference type="InterPro" id="IPR002931">
    <property type="entry name" value="Transglutaminase-like"/>
</dbReference>
<dbReference type="SUPFAM" id="SSF54001">
    <property type="entry name" value="Cysteine proteinases"/>
    <property type="match status" value="1"/>
</dbReference>
<accession>A0AAE3AQS3</accession>
<dbReference type="EMBL" id="JAJEQF010000001">
    <property type="protein sequence ID" value="MCC2166124.1"/>
    <property type="molecule type" value="Genomic_DNA"/>
</dbReference>
<dbReference type="Pfam" id="PF01841">
    <property type="entry name" value="Transglut_core"/>
    <property type="match status" value="1"/>
</dbReference>
<proteinExistence type="predicted"/>
<organism evidence="4 5">
    <name type="scientific">Gallintestinimicrobium propionicum</name>
    <dbReference type="NCBI Taxonomy" id="2981770"/>
    <lineage>
        <taxon>Bacteria</taxon>
        <taxon>Bacillati</taxon>
        <taxon>Bacillota</taxon>
        <taxon>Clostridia</taxon>
        <taxon>Lachnospirales</taxon>
        <taxon>Lachnospiraceae</taxon>
        <taxon>Gallintestinimicrobium</taxon>
    </lineage>
</organism>
<feature type="transmembrane region" description="Helical" evidence="2">
    <location>
        <begin position="65"/>
        <end position="84"/>
    </location>
</feature>
<dbReference type="SMART" id="SM00460">
    <property type="entry name" value="TGc"/>
    <property type="match status" value="1"/>
</dbReference>